<dbReference type="AlphaFoldDB" id="A0A848DN62"/>
<dbReference type="EMBL" id="JAAXKZ010000096">
    <property type="protein sequence ID" value="NMH94138.1"/>
    <property type="molecule type" value="Genomic_DNA"/>
</dbReference>
<reference evidence="2 3" key="1">
    <citation type="submission" date="2020-04" db="EMBL/GenBank/DDBJ databases">
        <authorList>
            <person name="Klaysubun C."/>
            <person name="Duangmal K."/>
            <person name="Lipun K."/>
        </authorList>
    </citation>
    <scope>NUCLEOTIDE SEQUENCE [LARGE SCALE GENOMIC DNA]</scope>
    <source>
        <strain evidence="2 3">DSM 45300</strain>
    </source>
</reference>
<comment type="caution">
    <text evidence="2">The sequence shown here is derived from an EMBL/GenBank/DDBJ whole genome shotgun (WGS) entry which is preliminary data.</text>
</comment>
<dbReference type="RefSeq" id="WP_169414826.1">
    <property type="nucleotide sequence ID" value="NZ_JAAXKZ010000096.1"/>
</dbReference>
<keyword evidence="1" id="KW-1133">Transmembrane helix</keyword>
<sequence>MTSQQDQRLDDAEAAPDWRAVHASVPFRELVARRGRFVRAATAAVLGWFAVFLLVVGIAPALAGQVVVAGMTVGFLLGMSQFVVAWLLTWRYLTLSATVFSGLEAAALAAGAPVVVDATTDGVRP</sequence>
<keyword evidence="1" id="KW-0812">Transmembrane</keyword>
<dbReference type="PANTHER" id="PTHR38441:SF1">
    <property type="entry name" value="MEMBRANE PROTEIN"/>
    <property type="match status" value="1"/>
</dbReference>
<gene>
    <name evidence="2" type="ORF">HF519_21675</name>
</gene>
<evidence type="ECO:0000313" key="2">
    <source>
        <dbReference type="EMBL" id="NMH94138.1"/>
    </source>
</evidence>
<proteinExistence type="predicted"/>
<accession>A0A848DN62</accession>
<organism evidence="2 3">
    <name type="scientific">Pseudonocardia bannensis</name>
    <dbReference type="NCBI Taxonomy" id="630973"/>
    <lineage>
        <taxon>Bacteria</taxon>
        <taxon>Bacillati</taxon>
        <taxon>Actinomycetota</taxon>
        <taxon>Actinomycetes</taxon>
        <taxon>Pseudonocardiales</taxon>
        <taxon>Pseudonocardiaceae</taxon>
        <taxon>Pseudonocardia</taxon>
    </lineage>
</organism>
<evidence type="ECO:0000256" key="1">
    <source>
        <dbReference type="SAM" id="Phobius"/>
    </source>
</evidence>
<dbReference type="InterPro" id="IPR007436">
    <property type="entry name" value="DUF485"/>
</dbReference>
<dbReference type="Pfam" id="PF04341">
    <property type="entry name" value="DUF485"/>
    <property type="match status" value="1"/>
</dbReference>
<feature type="transmembrane region" description="Helical" evidence="1">
    <location>
        <begin position="37"/>
        <end position="60"/>
    </location>
</feature>
<dbReference type="Proteomes" id="UP000586918">
    <property type="component" value="Unassembled WGS sequence"/>
</dbReference>
<dbReference type="PANTHER" id="PTHR38441">
    <property type="entry name" value="INTEGRAL MEMBRANE PROTEIN-RELATED"/>
    <property type="match status" value="1"/>
</dbReference>
<name>A0A848DN62_9PSEU</name>
<feature type="transmembrane region" description="Helical" evidence="1">
    <location>
        <begin position="66"/>
        <end position="88"/>
    </location>
</feature>
<keyword evidence="1" id="KW-0472">Membrane</keyword>
<evidence type="ECO:0000313" key="3">
    <source>
        <dbReference type="Proteomes" id="UP000586918"/>
    </source>
</evidence>
<keyword evidence="3" id="KW-1185">Reference proteome</keyword>
<protein>
    <submittedName>
        <fullName evidence="2">DUF485 domain-containing protein</fullName>
    </submittedName>
</protein>